<sequence>MRLWSLHPKYLDARGLSALWREALLAQAVLAGRTRGYRRHPQLARFRATRNPRGAIAAYLRAVAEEGARRGYRFHAERIRPGRARMRLPVTRGQLDWELAHLRRKLWGRDRAAYRRLPAARLAAHPLFDVRPGPVEPWEERR</sequence>
<name>A0A1B4VBX2_9GAMM</name>
<keyword evidence="2" id="KW-1185">Reference proteome</keyword>
<organism evidence="1 2">
    <name type="scientific">Sulfurifustis variabilis</name>
    <dbReference type="NCBI Taxonomy" id="1675686"/>
    <lineage>
        <taxon>Bacteria</taxon>
        <taxon>Pseudomonadati</taxon>
        <taxon>Pseudomonadota</taxon>
        <taxon>Gammaproteobacteria</taxon>
        <taxon>Acidiferrobacterales</taxon>
        <taxon>Acidiferrobacteraceae</taxon>
        <taxon>Sulfurifustis</taxon>
    </lineage>
</organism>
<dbReference type="Pfam" id="PF03013">
    <property type="entry name" value="Pyr_excise"/>
    <property type="match status" value="1"/>
</dbReference>
<dbReference type="InterPro" id="IPR004260">
    <property type="entry name" value="Pyr-dimer_DNA_glycosylase"/>
</dbReference>
<dbReference type="KEGG" id="sva:SVA_3678"/>
<dbReference type="AlphaFoldDB" id="A0A1B4VBX2"/>
<dbReference type="GO" id="GO:0016829">
    <property type="term" value="F:lyase activity"/>
    <property type="evidence" value="ECO:0007669"/>
    <property type="project" value="UniProtKB-KW"/>
</dbReference>
<dbReference type="RefSeq" id="WP_096463028.1">
    <property type="nucleotide sequence ID" value="NZ_AP014936.1"/>
</dbReference>
<reference evidence="1 2" key="1">
    <citation type="submission" date="2015-08" db="EMBL/GenBank/DDBJ databases">
        <title>Complete genome sequence of Sulfurifustis variabilis.</title>
        <authorList>
            <person name="Miura A."/>
            <person name="Kojima H."/>
            <person name="Fukui M."/>
        </authorList>
    </citation>
    <scope>NUCLEOTIDE SEQUENCE [LARGE SCALE GENOMIC DNA]</scope>
    <source>
        <strain evidence="2">skN76</strain>
    </source>
</reference>
<accession>A0A1B4VBX2</accession>
<dbReference type="OrthoDB" id="3253436at2"/>
<keyword evidence="1" id="KW-0456">Lyase</keyword>
<protein>
    <submittedName>
        <fullName evidence="1">Pyrimidine dimer DNA glycosylase /DNA-(Apurinic or apyrimidinic site) lyase</fullName>
    </submittedName>
</protein>
<evidence type="ECO:0000313" key="2">
    <source>
        <dbReference type="Proteomes" id="UP000218899"/>
    </source>
</evidence>
<gene>
    <name evidence="1" type="ORF">SVA_3678</name>
</gene>
<dbReference type="EMBL" id="AP014936">
    <property type="protein sequence ID" value="BAU50214.1"/>
    <property type="molecule type" value="Genomic_DNA"/>
</dbReference>
<proteinExistence type="predicted"/>
<evidence type="ECO:0000313" key="1">
    <source>
        <dbReference type="EMBL" id="BAU50214.1"/>
    </source>
</evidence>
<dbReference type="Proteomes" id="UP000218899">
    <property type="component" value="Chromosome"/>
</dbReference>